<dbReference type="RefSeq" id="WP_168004149.1">
    <property type="nucleotide sequence ID" value="NZ_JAATEO010000063.1"/>
</dbReference>
<evidence type="ECO:0000313" key="6">
    <source>
        <dbReference type="Proteomes" id="UP000783871"/>
    </source>
</evidence>
<dbReference type="PANTHER" id="PTHR45641:SF19">
    <property type="entry name" value="NEPHROCYSTIN-3"/>
    <property type="match status" value="1"/>
</dbReference>
<dbReference type="EMBL" id="JAATEO010000063">
    <property type="protein sequence ID" value="NJP35843.1"/>
    <property type="molecule type" value="Genomic_DNA"/>
</dbReference>
<accession>A0ABX0ZIU6</accession>
<dbReference type="SMART" id="SM00028">
    <property type="entry name" value="TPR"/>
    <property type="match status" value="16"/>
</dbReference>
<evidence type="ECO:0000259" key="4">
    <source>
        <dbReference type="Pfam" id="PF12862"/>
    </source>
</evidence>
<name>A0ABX0ZIU6_9ACTN</name>
<dbReference type="PANTHER" id="PTHR45641">
    <property type="entry name" value="TETRATRICOPEPTIDE REPEAT PROTEIN (AFU_ORTHOLOGUE AFUA_6G03870)"/>
    <property type="match status" value="1"/>
</dbReference>
<keyword evidence="2 3" id="KW-0802">TPR repeat</keyword>
<keyword evidence="6" id="KW-1185">Reference proteome</keyword>
<dbReference type="Pfam" id="PF12862">
    <property type="entry name" value="ANAPC5"/>
    <property type="match status" value="2"/>
</dbReference>
<dbReference type="Gene3D" id="1.25.40.10">
    <property type="entry name" value="Tetratricopeptide repeat domain"/>
    <property type="match status" value="5"/>
</dbReference>
<feature type="domain" description="Anaphase-promoting complex subunit 5" evidence="4">
    <location>
        <begin position="753"/>
        <end position="790"/>
    </location>
</feature>
<feature type="domain" description="Anaphase-promoting complex subunit 5" evidence="4">
    <location>
        <begin position="415"/>
        <end position="449"/>
    </location>
</feature>
<evidence type="ECO:0000256" key="3">
    <source>
        <dbReference type="PROSITE-ProRule" id="PRU00339"/>
    </source>
</evidence>
<feature type="repeat" description="TPR" evidence="3">
    <location>
        <begin position="1155"/>
        <end position="1188"/>
    </location>
</feature>
<evidence type="ECO:0000313" key="5">
    <source>
        <dbReference type="EMBL" id="NJP35843.1"/>
    </source>
</evidence>
<evidence type="ECO:0000256" key="2">
    <source>
        <dbReference type="ARBA" id="ARBA00022803"/>
    </source>
</evidence>
<dbReference type="PROSITE" id="PS50005">
    <property type="entry name" value="TPR"/>
    <property type="match status" value="1"/>
</dbReference>
<dbReference type="Proteomes" id="UP000783871">
    <property type="component" value="Unassembled WGS sequence"/>
</dbReference>
<keyword evidence="1" id="KW-0677">Repeat</keyword>
<comment type="caution">
    <text evidence="5">The sequence shown here is derived from an EMBL/GenBank/DDBJ whole genome shotgun (WGS) entry which is preliminary data.</text>
</comment>
<dbReference type="SUPFAM" id="SSF48452">
    <property type="entry name" value="TPR-like"/>
    <property type="match status" value="4"/>
</dbReference>
<organism evidence="5 6">
    <name type="scientific">Micromonospora thermarum</name>
    <dbReference type="NCBI Taxonomy" id="2720024"/>
    <lineage>
        <taxon>Bacteria</taxon>
        <taxon>Bacillati</taxon>
        <taxon>Actinomycetota</taxon>
        <taxon>Actinomycetes</taxon>
        <taxon>Micromonosporales</taxon>
        <taxon>Micromonosporaceae</taxon>
        <taxon>Micromonospora</taxon>
    </lineage>
</organism>
<dbReference type="Pfam" id="PF13424">
    <property type="entry name" value="TPR_12"/>
    <property type="match status" value="3"/>
</dbReference>
<dbReference type="InterPro" id="IPR019734">
    <property type="entry name" value="TPR_rpt"/>
</dbReference>
<proteinExistence type="predicted"/>
<evidence type="ECO:0000256" key="1">
    <source>
        <dbReference type="ARBA" id="ARBA00022737"/>
    </source>
</evidence>
<dbReference type="Pfam" id="PF13374">
    <property type="entry name" value="TPR_10"/>
    <property type="match status" value="1"/>
</dbReference>
<protein>
    <submittedName>
        <fullName evidence="5">Tetratricopeptide repeat protein</fullName>
    </submittedName>
</protein>
<dbReference type="InterPro" id="IPR011990">
    <property type="entry name" value="TPR-like_helical_dom_sf"/>
</dbReference>
<reference evidence="5 6" key="1">
    <citation type="submission" date="2020-03" db="EMBL/GenBank/DDBJ databases">
        <title>WGS of actinomycetes isolated from Thailand.</title>
        <authorList>
            <person name="Thawai C."/>
        </authorList>
    </citation>
    <scope>NUCLEOTIDE SEQUENCE [LARGE SCALE GENOMIC DNA]</scope>
    <source>
        <strain evidence="5 6">HSS6-12</strain>
    </source>
</reference>
<sequence length="1218" mass="131035">MASLQHEAWRRHAAHYAEQIAAILRDQHNGRDEEAVAAFDAAWLQIRLAHQRVLDVAGLDDGALAYTYFTAGMEMRRRRRPTHERGLGGWAALRYARARGPLLHAEVLMAMAVQAQDASRLPRARALLHAAARRLRATEASPDPAERQIATRMLGHALRHIGDVEHDSGNYAVAESTVSESLAIAMRTGDDEAIGLCLNSLALAVNAMGRYEDAVRHHEQALNVALRRGSTPDAERALGNLADALRLAGRLPEAANAAQAGLDLARQLGDRPEEIRRLQSLAAIALAADDLDAALRHTDEGRAAAEQVGDRFGQAVALNMLGIIHERHGRHAEALAAYENAAAISAASGRERLNEIARTNADVLRERLRRTERAEYVTARVTAAEAARRAGDIDGAQVDLTRLAEELRGTDDVLLSLCLLPLGRLLCAAGRPEEALAAHNEALTVDRESPLIAGHLNGRAQAMHDLGNLLGELIANEQVVQYRQHVAPDETDLGLALARLARGARQVRSYHAARAAYRQSLDLLREADSDRAAAVAADMSTLDADRDEYLATLTAAPPPYDDAAVRRMLAQVSGLAEGATVTVTLHDGVTISGLPDHTSAGVVPVLTLAAGGQRVLVPLERVVSVDVVDGNGARWAVLPDDTMPSRAATAAGPADRSAIGVVDVDGGARLLTLAVRHTAEGRHEPALAYTDEALELYRTGTARDPRRLAAAYGLQGQILAKIGRWAEALAATRKSILLLRGPAGRAPDDHEPALAQAMLHVAVCLWELGRRDESLSATEEALPVVRRLADADADEYRGLLAHALDNHAAILTRIGRAAEALPAATEAVDLFRQLVQLDPLIHRPALCHALDNLGLTRAGIGDWTSALAAFDESVSLRREAADDAGLAETLDLRGATCVQAGRPAEARSSLEQSVACLRRIEPTQPERHGPRLAGALNNLGTVLIRLGDDTQALTAFAEGVERLRRHTQTDPLGHSNVLAQLLTNFGSCAARLGRWRQAMAAALDAARIRDQVAVAGLASHVSTDEILTALDSVTTVLVNRDDGETLTQAVEIHERLRPHFGAECDRALAMFLQHLGMRLGMAARAEEAVAVIREGIAVQRRVARDDPFFRLVLAGSYSNLAASLGQLNRWPEALEPATEGVALQRQIATHTIGLAEALVNLGTVLLQLEQFAAAARAFDEALDIYNRLDLGTTQQHAARRRSVQASRDDAVLRLSRHR</sequence>
<dbReference type="InterPro" id="IPR026000">
    <property type="entry name" value="Apc5_dom"/>
</dbReference>
<gene>
    <name evidence="5" type="ORF">HCJ94_28770</name>
</gene>